<dbReference type="GeneID" id="27331380"/>
<dbReference type="Gene3D" id="3.40.50.300">
    <property type="entry name" value="P-loop containing nucleotide triphosphate hydrolases"/>
    <property type="match status" value="1"/>
</dbReference>
<protein>
    <submittedName>
        <fullName evidence="3">Uncharacterized protein</fullName>
    </submittedName>
</protein>
<organism evidence="3 4">
    <name type="scientific">Exophiala spinifera</name>
    <dbReference type="NCBI Taxonomy" id="91928"/>
    <lineage>
        <taxon>Eukaryota</taxon>
        <taxon>Fungi</taxon>
        <taxon>Dikarya</taxon>
        <taxon>Ascomycota</taxon>
        <taxon>Pezizomycotina</taxon>
        <taxon>Eurotiomycetes</taxon>
        <taxon>Chaetothyriomycetidae</taxon>
        <taxon>Chaetothyriales</taxon>
        <taxon>Herpotrichiellaceae</taxon>
        <taxon>Exophiala</taxon>
    </lineage>
</organism>
<dbReference type="InterPro" id="IPR053137">
    <property type="entry name" value="NLR-like"/>
</dbReference>
<proteinExistence type="predicted"/>
<dbReference type="InterPro" id="IPR010730">
    <property type="entry name" value="HET"/>
</dbReference>
<name>A0A0D1YPJ0_9EURO</name>
<feature type="domain" description="NB-ARC" evidence="1">
    <location>
        <begin position="270"/>
        <end position="442"/>
    </location>
</feature>
<gene>
    <name evidence="3" type="ORF">PV08_04297</name>
</gene>
<feature type="domain" description="Heterokaryon incompatibility" evidence="2">
    <location>
        <begin position="25"/>
        <end position="115"/>
    </location>
</feature>
<sequence length="1034" mass="117855">MRLLELDTADTPRFVVTSSHDIPFYAILSHTWGAEEEEVTFSDIRRGADDQKQKEGYRKIQFCAEQARRDGFCYFWVDTCCINKSDPIEVSKAINSMFRWYGDATKCYVYLSDVSIHDQDNGSPSQRLWETSFRKSKWFTRGWTLQELLAPKSVEFFSREGERLGDRSGLAQVIHEITSIPLTALYGTPMSHFSSDERLRWASNRHTKEAEDRAYCLLGIFDIFMPLIYGEGDYAFTRLQQEINRRNEGESTGPLWNVPLIRMAEFVGRKDELRRVRQALFETRGRRIVSILGLGGIGKSRFALEFTSHIQSDYPSYSMFWAQATTQLTFDNDLLAIGKKLQIPGIEEKHADIKTLVKQRLSDPSSGKWLLILDNADDELLWGKPSKTEPEASLVDYLPTMAANGAILVTTRTARVASFLSENQVVKLHSLTEEESVKMFLNRLEAPGSADLEVVLALVQALTHMPLAIVQAASFINMARASVRTYLELLKEPEDAVIQLLSEDFGDKSRYPDAKNPIATTWLISFEHIGRHHPLAMKLLSCLVCFHPSSVPSSLLPEDSSKLDIVKAVGILKGYSFVTSRPASTDTKTAFSELYDMHQLVRLAVRSWLRRDDLLSSWNKACVTRLAQIFPPVSNHMNTAVWRAYLPHAQRLCDYDMAERFPERYVLLEAIGSCLFEDGKYKDAVKVHSTVVQWREQTFGNKDQRTLVAYSNLGQALNWQGDWTAAERYLQEAYHVQEETLGEEHADTLNSLGNLALTYYNQGRWKEAEKLQIRSLEIRKRVLGKEHPDTVISMGNLASVYSSQGRWKEDEKLQDQVMKIRKKVLGKEHPVTITSMSNLASTYSSQGRWKESEKLNIQCLEIRKRVLGKEHPDTIMSMSNLASIYNKQGYLKEAEELEVKALEMRKRILGHEHPKTLISIGILVRIYLNQDRWDEAEELGVQVLKARKKVLGDEHPDTLSSIEDLAVVLKRQGRDDEAIRLMAECLQRSLTVLGDLHFAAHRVREILLAWEDAADDTESQGAKSGHRMPGSWVD</sequence>
<accession>A0A0D1YPJ0</accession>
<dbReference type="InterPro" id="IPR019734">
    <property type="entry name" value="TPR_rpt"/>
</dbReference>
<dbReference type="SUPFAM" id="SSF52540">
    <property type="entry name" value="P-loop containing nucleoside triphosphate hydrolases"/>
    <property type="match status" value="1"/>
</dbReference>
<dbReference type="Gene3D" id="1.25.40.10">
    <property type="entry name" value="Tetratricopeptide repeat domain"/>
    <property type="match status" value="2"/>
</dbReference>
<dbReference type="InterPro" id="IPR027417">
    <property type="entry name" value="P-loop_NTPase"/>
</dbReference>
<dbReference type="EMBL" id="KN847494">
    <property type="protein sequence ID" value="KIW17106.1"/>
    <property type="molecule type" value="Genomic_DNA"/>
</dbReference>
<dbReference type="AlphaFoldDB" id="A0A0D1YPJ0"/>
<keyword evidence="4" id="KW-1185">Reference proteome</keyword>
<dbReference type="InterPro" id="IPR002182">
    <property type="entry name" value="NB-ARC"/>
</dbReference>
<evidence type="ECO:0000313" key="3">
    <source>
        <dbReference type="EMBL" id="KIW17106.1"/>
    </source>
</evidence>
<dbReference type="VEuPathDB" id="FungiDB:PV08_04297"/>
<dbReference type="Proteomes" id="UP000053328">
    <property type="component" value="Unassembled WGS sequence"/>
</dbReference>
<dbReference type="Pfam" id="PF13424">
    <property type="entry name" value="TPR_12"/>
    <property type="match status" value="4"/>
</dbReference>
<reference evidence="3 4" key="1">
    <citation type="submission" date="2015-01" db="EMBL/GenBank/DDBJ databases">
        <title>The Genome Sequence of Exophiala spinifera CBS89968.</title>
        <authorList>
            <consortium name="The Broad Institute Genomics Platform"/>
            <person name="Cuomo C."/>
            <person name="de Hoog S."/>
            <person name="Gorbushina A."/>
            <person name="Stielow B."/>
            <person name="Teixiera M."/>
            <person name="Abouelleil A."/>
            <person name="Chapman S.B."/>
            <person name="Priest M."/>
            <person name="Young S.K."/>
            <person name="Wortman J."/>
            <person name="Nusbaum C."/>
            <person name="Birren B."/>
        </authorList>
    </citation>
    <scope>NUCLEOTIDE SEQUENCE [LARGE SCALE GENOMIC DNA]</scope>
    <source>
        <strain evidence="3 4">CBS 89968</strain>
    </source>
</reference>
<evidence type="ECO:0000313" key="4">
    <source>
        <dbReference type="Proteomes" id="UP000053328"/>
    </source>
</evidence>
<dbReference type="SMART" id="SM00028">
    <property type="entry name" value="TPR"/>
    <property type="match status" value="5"/>
</dbReference>
<dbReference type="PANTHER" id="PTHR46082:SF6">
    <property type="entry name" value="AAA+ ATPASE DOMAIN-CONTAINING PROTEIN-RELATED"/>
    <property type="match status" value="1"/>
</dbReference>
<dbReference type="Pfam" id="PF06985">
    <property type="entry name" value="HET"/>
    <property type="match status" value="1"/>
</dbReference>
<dbReference type="OrthoDB" id="4151297at2759"/>
<evidence type="ECO:0000259" key="1">
    <source>
        <dbReference type="Pfam" id="PF00931"/>
    </source>
</evidence>
<dbReference type="Pfam" id="PF00931">
    <property type="entry name" value="NB-ARC"/>
    <property type="match status" value="1"/>
</dbReference>
<dbReference type="HOGENOM" id="CLU_000288_125_4_1"/>
<evidence type="ECO:0000259" key="2">
    <source>
        <dbReference type="Pfam" id="PF06985"/>
    </source>
</evidence>
<dbReference type="GO" id="GO:0043531">
    <property type="term" value="F:ADP binding"/>
    <property type="evidence" value="ECO:0007669"/>
    <property type="project" value="InterPro"/>
</dbReference>
<dbReference type="InterPro" id="IPR011990">
    <property type="entry name" value="TPR-like_helical_dom_sf"/>
</dbReference>
<dbReference type="RefSeq" id="XP_016237322.1">
    <property type="nucleotide sequence ID" value="XM_016378645.1"/>
</dbReference>
<dbReference type="STRING" id="91928.A0A0D1YPJ0"/>
<dbReference type="PANTHER" id="PTHR46082">
    <property type="entry name" value="ATP/GTP-BINDING PROTEIN-RELATED"/>
    <property type="match status" value="1"/>
</dbReference>
<dbReference type="SUPFAM" id="SSF48452">
    <property type="entry name" value="TPR-like"/>
    <property type="match status" value="2"/>
</dbReference>